<keyword evidence="4" id="KW-1185">Reference proteome</keyword>
<comment type="caution">
    <text evidence="3">The sequence shown here is derived from an EMBL/GenBank/DDBJ whole genome shotgun (WGS) entry which is preliminary data.</text>
</comment>
<dbReference type="InterPro" id="IPR036928">
    <property type="entry name" value="AS_sf"/>
</dbReference>
<dbReference type="AlphaFoldDB" id="A0A369LQL7"/>
<evidence type="ECO:0000256" key="1">
    <source>
        <dbReference type="ARBA" id="ARBA00009199"/>
    </source>
</evidence>
<dbReference type="OrthoDB" id="182039at2"/>
<reference evidence="3 4" key="1">
    <citation type="journal article" date="2018" name="Elife">
        <title>Discovery and characterization of a prevalent human gut bacterial enzyme sufficient for the inactivation of a family of plant toxins.</title>
        <authorList>
            <person name="Koppel N."/>
            <person name="Bisanz J.E."/>
            <person name="Pandelia M.E."/>
            <person name="Turnbaugh P.J."/>
            <person name="Balskus E.P."/>
        </authorList>
    </citation>
    <scope>NUCLEOTIDE SEQUENCE [LARGE SCALE GENOMIC DNA]</scope>
    <source>
        <strain evidence="3 4">3C</strain>
    </source>
</reference>
<dbReference type="EMBL" id="PPTS01000016">
    <property type="protein sequence ID" value="RDB61444.1"/>
    <property type="molecule type" value="Genomic_DNA"/>
</dbReference>
<name>A0A369LQL7_9ACTN</name>
<proteinExistence type="inferred from homology"/>
<evidence type="ECO:0000259" key="2">
    <source>
        <dbReference type="Pfam" id="PF01425"/>
    </source>
</evidence>
<dbReference type="RefSeq" id="WP_041239369.1">
    <property type="nucleotide sequence ID" value="NZ_CABMMS010000016.1"/>
</dbReference>
<evidence type="ECO:0000313" key="4">
    <source>
        <dbReference type="Proteomes" id="UP000254000"/>
    </source>
</evidence>
<feature type="domain" description="Amidase" evidence="2">
    <location>
        <begin position="25"/>
        <end position="468"/>
    </location>
</feature>
<dbReference type="GO" id="GO:0003824">
    <property type="term" value="F:catalytic activity"/>
    <property type="evidence" value="ECO:0007669"/>
    <property type="project" value="InterPro"/>
</dbReference>
<accession>A0A369LQL7</accession>
<gene>
    <name evidence="3" type="ORF">C1877_14870</name>
</gene>
<dbReference type="SUPFAM" id="SSF75304">
    <property type="entry name" value="Amidase signature (AS) enzymes"/>
    <property type="match status" value="1"/>
</dbReference>
<dbReference type="Proteomes" id="UP000254000">
    <property type="component" value="Unassembled WGS sequence"/>
</dbReference>
<dbReference type="GeneID" id="78360971"/>
<organism evidence="3 4">
    <name type="scientific">Gordonibacter pamelaeae</name>
    <dbReference type="NCBI Taxonomy" id="471189"/>
    <lineage>
        <taxon>Bacteria</taxon>
        <taxon>Bacillati</taxon>
        <taxon>Actinomycetota</taxon>
        <taxon>Coriobacteriia</taxon>
        <taxon>Eggerthellales</taxon>
        <taxon>Eggerthellaceae</taxon>
        <taxon>Gordonibacter</taxon>
    </lineage>
</organism>
<sequence>MAVNEHLSAVDLAADIKAKGISPVEVMDDCIAAIEARNPSINAFTYTAFDEARAKAIEAEKVLMRGDADGAFFGIPTAAKDFLPGVPGWPGTTGGVKALSHQKDPGYGCFTKAMVDEGAILVGKTNAPSFAFRGTCDNKMFGATSTPFKVGYNSGGSSGGSAAAVGDGILLVAEGTDGGGSIRIPAAWCGCYGYKASVGTIPATVRPNAFSLTHPYTWDGPLSRTVKDSAYVLQAMARFDPFDPVSLDRGERDFAAALDKPLKGWRIGFTPDFGIFPVDPEIKDMVAAAAQRFVEAGAVVEPVEFDISRSHFELAEAWCRLISISGLESIEALKGGGIDLLRDHADDVPAEFVYWINDAYRRGYVDYNADDVVRTEIYDALQTAFQTYDLVISPVTACHPVPNVPGGITAGPTELGGEKVEPLIGWCLTYFCNFTGHPAASIPAGLSKDGFPVGMQIIGRRWADEDVLAASAAFERIQPWAKIYRVTAERNLR</sequence>
<evidence type="ECO:0000313" key="3">
    <source>
        <dbReference type="EMBL" id="RDB61444.1"/>
    </source>
</evidence>
<dbReference type="Gene3D" id="3.90.1300.10">
    <property type="entry name" value="Amidase signature (AS) domain"/>
    <property type="match status" value="1"/>
</dbReference>
<protein>
    <submittedName>
        <fullName evidence="3">Amidase</fullName>
    </submittedName>
</protein>
<dbReference type="PANTHER" id="PTHR11895">
    <property type="entry name" value="TRANSAMIDASE"/>
    <property type="match status" value="1"/>
</dbReference>
<dbReference type="InterPro" id="IPR020556">
    <property type="entry name" value="Amidase_CS"/>
</dbReference>
<comment type="similarity">
    <text evidence="1">Belongs to the amidase family.</text>
</comment>
<dbReference type="PROSITE" id="PS00571">
    <property type="entry name" value="AMIDASES"/>
    <property type="match status" value="1"/>
</dbReference>
<dbReference type="PANTHER" id="PTHR11895:SF7">
    <property type="entry name" value="GLUTAMYL-TRNA(GLN) AMIDOTRANSFERASE SUBUNIT A, MITOCHONDRIAL"/>
    <property type="match status" value="1"/>
</dbReference>
<dbReference type="InterPro" id="IPR023631">
    <property type="entry name" value="Amidase_dom"/>
</dbReference>
<dbReference type="Pfam" id="PF01425">
    <property type="entry name" value="Amidase"/>
    <property type="match status" value="1"/>
</dbReference>
<dbReference type="InterPro" id="IPR000120">
    <property type="entry name" value="Amidase"/>
</dbReference>